<proteinExistence type="predicted"/>
<dbReference type="AlphaFoldDB" id="A0A182EV51"/>
<dbReference type="SUPFAM" id="SSF54236">
    <property type="entry name" value="Ubiquitin-like"/>
    <property type="match status" value="1"/>
</dbReference>
<feature type="region of interest" description="Disordered" evidence="1">
    <location>
        <begin position="1"/>
        <end position="44"/>
    </location>
</feature>
<dbReference type="OrthoDB" id="5957665at2759"/>
<protein>
    <submittedName>
        <fullName evidence="5">FERM_N domain-containing protein</fullName>
    </submittedName>
</protein>
<gene>
    <name evidence="3" type="ORF">NOO_LOCUS12038</name>
</gene>
<accession>A0A182EV51</accession>
<dbReference type="Pfam" id="PF09379">
    <property type="entry name" value="FERM_N"/>
    <property type="match status" value="1"/>
</dbReference>
<evidence type="ECO:0000256" key="1">
    <source>
        <dbReference type="SAM" id="MobiDB-lite"/>
    </source>
</evidence>
<dbReference type="CDD" id="cd17101">
    <property type="entry name" value="FERM_F1_PTPN13_like"/>
    <property type="match status" value="1"/>
</dbReference>
<dbReference type="GO" id="GO:0098592">
    <property type="term" value="C:cytoplasmic side of apical plasma membrane"/>
    <property type="evidence" value="ECO:0007669"/>
    <property type="project" value="TreeGrafter"/>
</dbReference>
<dbReference type="PANTHER" id="PTHR13429">
    <property type="entry name" value="FERM DOMAIN (PROTEIN4.1-EZRIN-RADIXIN-MOESIN) FAMILY"/>
    <property type="match status" value="1"/>
</dbReference>
<name>A0A182EV51_ONCOC</name>
<dbReference type="InterPro" id="IPR047145">
    <property type="entry name" value="FRMD6-like"/>
</dbReference>
<evidence type="ECO:0000313" key="4">
    <source>
        <dbReference type="Proteomes" id="UP000271087"/>
    </source>
</evidence>
<dbReference type="GO" id="GO:0035332">
    <property type="term" value="P:positive regulation of hippo signaling"/>
    <property type="evidence" value="ECO:0007669"/>
    <property type="project" value="TreeGrafter"/>
</dbReference>
<dbReference type="EMBL" id="UYRW01009497">
    <property type="protein sequence ID" value="VDM97872.1"/>
    <property type="molecule type" value="Genomic_DNA"/>
</dbReference>
<dbReference type="STRING" id="42157.A0A182EV51"/>
<reference evidence="5" key="1">
    <citation type="submission" date="2016-06" db="UniProtKB">
        <authorList>
            <consortium name="WormBaseParasite"/>
        </authorList>
    </citation>
    <scope>IDENTIFICATION</scope>
</reference>
<reference evidence="3 4" key="2">
    <citation type="submission" date="2018-08" db="EMBL/GenBank/DDBJ databases">
        <authorList>
            <person name="Laetsch R D."/>
            <person name="Stevens L."/>
            <person name="Kumar S."/>
            <person name="Blaxter L. M."/>
        </authorList>
    </citation>
    <scope>NUCLEOTIDE SEQUENCE [LARGE SCALE GENOMIC DNA]</scope>
</reference>
<feature type="compositionally biased region" description="Low complexity" evidence="1">
    <location>
        <begin position="7"/>
        <end position="26"/>
    </location>
</feature>
<dbReference type="InterPro" id="IPR029071">
    <property type="entry name" value="Ubiquitin-like_domsf"/>
</dbReference>
<organism evidence="5">
    <name type="scientific">Onchocerca ochengi</name>
    <name type="common">Filarial nematode worm</name>
    <dbReference type="NCBI Taxonomy" id="42157"/>
    <lineage>
        <taxon>Eukaryota</taxon>
        <taxon>Metazoa</taxon>
        <taxon>Ecdysozoa</taxon>
        <taxon>Nematoda</taxon>
        <taxon>Chromadorea</taxon>
        <taxon>Rhabditida</taxon>
        <taxon>Spirurina</taxon>
        <taxon>Spiruromorpha</taxon>
        <taxon>Filarioidea</taxon>
        <taxon>Onchocercidae</taxon>
        <taxon>Onchocerca</taxon>
    </lineage>
</organism>
<keyword evidence="4" id="KW-1185">Reference proteome</keyword>
<evidence type="ECO:0000259" key="2">
    <source>
        <dbReference type="Pfam" id="PF09379"/>
    </source>
</evidence>
<feature type="domain" description="FERM N-terminal" evidence="2">
    <location>
        <begin position="72"/>
        <end position="144"/>
    </location>
</feature>
<dbReference type="PANTHER" id="PTHR13429:SF5">
    <property type="entry name" value="PROTEIN EXPANDED"/>
    <property type="match status" value="1"/>
</dbReference>
<evidence type="ECO:0000313" key="3">
    <source>
        <dbReference type="EMBL" id="VDM97872.1"/>
    </source>
</evidence>
<sequence>MTECDEVNSYNGSSSCCSSRVPPLSSDSERRLSEPDVRNHSSENLHHFNSDHVKVIPSLRTTIPSGYKYLQVQTLTKETITLAVHVKCRVEDAYLCCCAYLGFNEKRLFGLALRTPSEGIGGDRPRNEYFFLDLNRKIAKYAPKQWKISHAWVSEN</sequence>
<dbReference type="InterPro" id="IPR018979">
    <property type="entry name" value="FERM_N"/>
</dbReference>
<evidence type="ECO:0000313" key="5">
    <source>
        <dbReference type="WBParaSite" id="nOo.2.0.1.t12038-RA"/>
    </source>
</evidence>
<dbReference type="WBParaSite" id="nOo.2.0.1.t12038-RA">
    <property type="protein sequence ID" value="nOo.2.0.1.t12038-RA"/>
    <property type="gene ID" value="nOo.2.0.1.g12038"/>
</dbReference>
<feature type="compositionally biased region" description="Basic and acidic residues" evidence="1">
    <location>
        <begin position="27"/>
        <end position="44"/>
    </location>
</feature>
<dbReference type="Proteomes" id="UP000271087">
    <property type="component" value="Unassembled WGS sequence"/>
</dbReference>